<name>A0A4Z0C3D5_9BURK</name>
<dbReference type="InterPro" id="IPR011051">
    <property type="entry name" value="RmlC_Cupin_sf"/>
</dbReference>
<gene>
    <name evidence="1" type="ORF">EZ313_03415</name>
</gene>
<dbReference type="EMBL" id="SMLM01000001">
    <property type="protein sequence ID" value="TFZ05721.1"/>
    <property type="molecule type" value="Genomic_DNA"/>
</dbReference>
<dbReference type="OrthoDB" id="8718357at2"/>
<dbReference type="Gene3D" id="2.60.120.10">
    <property type="entry name" value="Jelly Rolls"/>
    <property type="match status" value="1"/>
</dbReference>
<protein>
    <submittedName>
        <fullName evidence="1">Cupin domain-containing protein</fullName>
    </submittedName>
</protein>
<organism evidence="1 2">
    <name type="scientific">Ramlibacter henchirensis</name>
    <dbReference type="NCBI Taxonomy" id="204072"/>
    <lineage>
        <taxon>Bacteria</taxon>
        <taxon>Pseudomonadati</taxon>
        <taxon>Pseudomonadota</taxon>
        <taxon>Betaproteobacteria</taxon>
        <taxon>Burkholderiales</taxon>
        <taxon>Comamonadaceae</taxon>
        <taxon>Ramlibacter</taxon>
    </lineage>
</organism>
<dbReference type="RefSeq" id="WP_135261803.1">
    <property type="nucleotide sequence ID" value="NZ_SMLM01000001.1"/>
</dbReference>
<accession>A0A4Z0C3D5</accession>
<dbReference type="SUPFAM" id="SSF51182">
    <property type="entry name" value="RmlC-like cupins"/>
    <property type="match status" value="1"/>
</dbReference>
<evidence type="ECO:0000313" key="1">
    <source>
        <dbReference type="EMBL" id="TFZ05721.1"/>
    </source>
</evidence>
<proteinExistence type="predicted"/>
<dbReference type="InterPro" id="IPR014710">
    <property type="entry name" value="RmlC-like_jellyroll"/>
</dbReference>
<sequence length="147" mass="16993">MDLAQKPGDRTDPPPTVRHIDDIEWETIRWPGETGKMLFHPRPENPTEPNAGLLRFEKGSYHPWHRHDFAQVWYVLEGEFTVGGKTHGPGTMFFHGDPHCEEELRTETGGLMVIVQYPGPTTGGRPIYDKRFNMEQRREVAKERTDI</sequence>
<keyword evidence="2" id="KW-1185">Reference proteome</keyword>
<comment type="caution">
    <text evidence="1">The sequence shown here is derived from an EMBL/GenBank/DDBJ whole genome shotgun (WGS) entry which is preliminary data.</text>
</comment>
<reference evidence="1 2" key="1">
    <citation type="submission" date="2019-03" db="EMBL/GenBank/DDBJ databases">
        <title>Ramlibacter henchirensis DSM 14656, whole genome shotgun sequence.</title>
        <authorList>
            <person name="Zhang X."/>
            <person name="Feng G."/>
            <person name="Zhu H."/>
        </authorList>
    </citation>
    <scope>NUCLEOTIDE SEQUENCE [LARGE SCALE GENOMIC DNA]</scope>
    <source>
        <strain evidence="1 2">DSM 14656</strain>
    </source>
</reference>
<dbReference type="Proteomes" id="UP000298180">
    <property type="component" value="Unassembled WGS sequence"/>
</dbReference>
<evidence type="ECO:0000313" key="2">
    <source>
        <dbReference type="Proteomes" id="UP000298180"/>
    </source>
</evidence>
<dbReference type="AlphaFoldDB" id="A0A4Z0C3D5"/>